<dbReference type="GO" id="GO:0016020">
    <property type="term" value="C:membrane"/>
    <property type="evidence" value="ECO:0007669"/>
    <property type="project" value="UniProtKB-SubCell"/>
</dbReference>
<evidence type="ECO:0000256" key="4">
    <source>
        <dbReference type="ARBA" id="ARBA00023136"/>
    </source>
</evidence>
<keyword evidence="4 5" id="KW-0472">Membrane</keyword>
<accession>A0A3B0V7G1</accession>
<keyword evidence="2 5" id="KW-0812">Transmembrane</keyword>
<dbReference type="InterPro" id="IPR032808">
    <property type="entry name" value="DoxX"/>
</dbReference>
<feature type="transmembrane region" description="Helical" evidence="5">
    <location>
        <begin position="95"/>
        <end position="113"/>
    </location>
</feature>
<sequence length="161" mass="17975">MNQRPVGNKLQSQFDHIDRKITHWMAQYGMTVLRIGLGIIFFWFGALKLVPGLSPAEALVRNTTYFVNPDWFLPILAIWEMAIGLGLILGKFMRLTLLLLFLQMPGTALPLLILPDAVWTQFPYGLTLEGQYIVKNLVLIGAGLVLGGTVRGGRLEPEPTK</sequence>
<name>A0A3B0V7G1_9ZZZZ</name>
<comment type="subcellular location">
    <subcellularLocation>
        <location evidence="1">Membrane</location>
        <topology evidence="1">Multi-pass membrane protein</topology>
    </subcellularLocation>
</comment>
<evidence type="ECO:0000256" key="5">
    <source>
        <dbReference type="SAM" id="Phobius"/>
    </source>
</evidence>
<evidence type="ECO:0000256" key="1">
    <source>
        <dbReference type="ARBA" id="ARBA00004141"/>
    </source>
</evidence>
<evidence type="ECO:0000256" key="2">
    <source>
        <dbReference type="ARBA" id="ARBA00022692"/>
    </source>
</evidence>
<feature type="transmembrane region" description="Helical" evidence="5">
    <location>
        <begin position="21"/>
        <end position="44"/>
    </location>
</feature>
<evidence type="ECO:0000256" key="3">
    <source>
        <dbReference type="ARBA" id="ARBA00022989"/>
    </source>
</evidence>
<gene>
    <name evidence="6" type="ORF">MNBD_CHLOROFLEXI01-5162</name>
</gene>
<reference evidence="6" key="1">
    <citation type="submission" date="2018-06" db="EMBL/GenBank/DDBJ databases">
        <authorList>
            <person name="Zhirakovskaya E."/>
        </authorList>
    </citation>
    <scope>NUCLEOTIDE SEQUENCE</scope>
</reference>
<evidence type="ECO:0000313" key="6">
    <source>
        <dbReference type="EMBL" id="VAW32789.1"/>
    </source>
</evidence>
<dbReference type="AlphaFoldDB" id="A0A3B0V7G1"/>
<keyword evidence="3 5" id="KW-1133">Transmembrane helix</keyword>
<proteinExistence type="predicted"/>
<dbReference type="Pfam" id="PF07681">
    <property type="entry name" value="DoxX"/>
    <property type="match status" value="1"/>
</dbReference>
<organism evidence="6">
    <name type="scientific">hydrothermal vent metagenome</name>
    <dbReference type="NCBI Taxonomy" id="652676"/>
    <lineage>
        <taxon>unclassified sequences</taxon>
        <taxon>metagenomes</taxon>
        <taxon>ecological metagenomes</taxon>
    </lineage>
</organism>
<dbReference type="EMBL" id="UOEU01000389">
    <property type="protein sequence ID" value="VAW32789.1"/>
    <property type="molecule type" value="Genomic_DNA"/>
</dbReference>
<protein>
    <recommendedName>
        <fullName evidence="7">DoxX family protein</fullName>
    </recommendedName>
</protein>
<evidence type="ECO:0008006" key="7">
    <source>
        <dbReference type="Google" id="ProtNLM"/>
    </source>
</evidence>
<feature type="transmembrane region" description="Helical" evidence="5">
    <location>
        <begin position="71"/>
        <end position="88"/>
    </location>
</feature>